<gene>
    <name evidence="2" type="ORF">SAMN05421856_104295</name>
</gene>
<evidence type="ECO:0008006" key="4">
    <source>
        <dbReference type="Google" id="ProtNLM"/>
    </source>
</evidence>
<dbReference type="AlphaFoldDB" id="A0A1H7ZKJ7"/>
<dbReference type="STRING" id="295069.SAMN05421856_104295"/>
<dbReference type="RefSeq" id="WP_089999964.1">
    <property type="nucleotide sequence ID" value="NZ_FOBV01000004.1"/>
</dbReference>
<evidence type="ECO:0000256" key="1">
    <source>
        <dbReference type="SAM" id="SignalP"/>
    </source>
</evidence>
<protein>
    <recommendedName>
        <fullName evidence="4">Tetratricopeptide repeat-containing protein</fullName>
    </recommendedName>
</protein>
<dbReference type="OrthoDB" id="1250422at2"/>
<reference evidence="3" key="1">
    <citation type="submission" date="2016-10" db="EMBL/GenBank/DDBJ databases">
        <authorList>
            <person name="Varghese N."/>
            <person name="Submissions S."/>
        </authorList>
    </citation>
    <scope>NUCLEOTIDE SEQUENCE [LARGE SCALE GENOMIC DNA]</scope>
    <source>
        <strain evidence="3">DSM 17453</strain>
    </source>
</reference>
<dbReference type="EMBL" id="FOBV01000004">
    <property type="protein sequence ID" value="SEM57997.1"/>
    <property type="molecule type" value="Genomic_DNA"/>
</dbReference>
<feature type="signal peptide" evidence="1">
    <location>
        <begin position="1"/>
        <end position="20"/>
    </location>
</feature>
<proteinExistence type="predicted"/>
<evidence type="ECO:0000313" key="2">
    <source>
        <dbReference type="EMBL" id="SEM57997.1"/>
    </source>
</evidence>
<keyword evidence="3" id="KW-1185">Reference proteome</keyword>
<dbReference type="Proteomes" id="UP000199450">
    <property type="component" value="Unassembled WGS sequence"/>
</dbReference>
<organism evidence="2 3">
    <name type="scientific">Chryseobacterium taichungense</name>
    <dbReference type="NCBI Taxonomy" id="295069"/>
    <lineage>
        <taxon>Bacteria</taxon>
        <taxon>Pseudomonadati</taxon>
        <taxon>Bacteroidota</taxon>
        <taxon>Flavobacteriia</taxon>
        <taxon>Flavobacteriales</taxon>
        <taxon>Weeksellaceae</taxon>
        <taxon>Chryseobacterium group</taxon>
        <taxon>Chryseobacterium</taxon>
    </lineage>
</organism>
<accession>A0A1H7ZKJ7</accession>
<evidence type="ECO:0000313" key="3">
    <source>
        <dbReference type="Proteomes" id="UP000199450"/>
    </source>
</evidence>
<name>A0A1H7ZKJ7_9FLAO</name>
<feature type="chain" id="PRO_5011691766" description="Tetratricopeptide repeat-containing protein" evidence="1">
    <location>
        <begin position="21"/>
        <end position="202"/>
    </location>
</feature>
<sequence length="202" mass="22366">MKKTLLICFCVVGFCLQAQTFSEKDFKQTVSQVNSAKTESDYENAFQKFSKFTSTKPTEKWEAYYYAAVAVYMKAELQLKKNPSLDVSGLSSLAKKYVDGGHTQQDSNEVNLLTGLICLQKLQMKGAMDEKKYLDIIHQAIAKADATAPDNPLLAILKAKLAERSNDQANAKVLYEKASNEFQKSKGNALLSWGSSLIPGSK</sequence>
<keyword evidence="1" id="KW-0732">Signal</keyword>